<dbReference type="PROSITE" id="PS51194">
    <property type="entry name" value="HELICASE_CTER"/>
    <property type="match status" value="1"/>
</dbReference>
<evidence type="ECO:0000256" key="3">
    <source>
        <dbReference type="ARBA" id="ARBA00022801"/>
    </source>
</evidence>
<dbReference type="KEGG" id="mfk:E2N92_08035"/>
<dbReference type="AlphaFoldDB" id="A0A8G1A2S5"/>
<evidence type="ECO:0000256" key="7">
    <source>
        <dbReference type="ARBA" id="ARBA00023204"/>
    </source>
</evidence>
<feature type="domain" description="Helicase ATP-binding" evidence="13">
    <location>
        <begin position="33"/>
        <end position="196"/>
    </location>
</feature>
<evidence type="ECO:0000259" key="13">
    <source>
        <dbReference type="PROSITE" id="PS51192"/>
    </source>
</evidence>
<dbReference type="SMART" id="SM00490">
    <property type="entry name" value="HELICc"/>
    <property type="match status" value="1"/>
</dbReference>
<keyword evidence="16" id="KW-1185">Reference proteome</keyword>
<dbReference type="SMART" id="SM00487">
    <property type="entry name" value="DEXDc"/>
    <property type="match status" value="1"/>
</dbReference>
<reference evidence="15" key="2">
    <citation type="submission" date="2019-03" db="EMBL/GenBank/DDBJ databases">
        <authorList>
            <person name="Chen S.-C."/>
            <person name="Wu S.-Y."/>
            <person name="Lai M.-C."/>
        </authorList>
    </citation>
    <scope>NUCLEOTIDE SEQUENCE</scope>
    <source>
        <strain evidence="15">ML15</strain>
    </source>
</reference>
<dbReference type="Pfam" id="PF00270">
    <property type="entry name" value="DEAD"/>
    <property type="match status" value="1"/>
</dbReference>
<dbReference type="PANTHER" id="PTHR47961:SF10">
    <property type="entry name" value="ATP-DEPENDENT DNA HELICASE HEL308"/>
    <property type="match status" value="1"/>
</dbReference>
<evidence type="ECO:0000256" key="11">
    <source>
        <dbReference type="HAMAP-Rule" id="MF_00442"/>
    </source>
</evidence>
<dbReference type="Gene3D" id="1.10.150.20">
    <property type="entry name" value="5' to 3' exonuclease, C-terminal subdomain"/>
    <property type="match status" value="1"/>
</dbReference>
<dbReference type="InterPro" id="IPR046931">
    <property type="entry name" value="HTH_61"/>
</dbReference>
<dbReference type="EMBL" id="CP037968">
    <property type="protein sequence ID" value="QYZ79383.1"/>
    <property type="molecule type" value="Genomic_DNA"/>
</dbReference>
<dbReference type="SUPFAM" id="SSF46785">
    <property type="entry name" value="Winged helix' DNA-binding domain"/>
    <property type="match status" value="1"/>
</dbReference>
<dbReference type="PROSITE" id="PS51192">
    <property type="entry name" value="HELICASE_ATP_BIND_1"/>
    <property type="match status" value="1"/>
</dbReference>
<evidence type="ECO:0000256" key="1">
    <source>
        <dbReference type="ARBA" id="ARBA00022741"/>
    </source>
</evidence>
<evidence type="ECO:0000256" key="12">
    <source>
        <dbReference type="SAM" id="MobiDB-lite"/>
    </source>
</evidence>
<comment type="catalytic activity">
    <reaction evidence="10 11">
        <text>ATP + H2O = ADP + phosphate + H(+)</text>
        <dbReference type="Rhea" id="RHEA:13065"/>
        <dbReference type="ChEBI" id="CHEBI:15377"/>
        <dbReference type="ChEBI" id="CHEBI:15378"/>
        <dbReference type="ChEBI" id="CHEBI:30616"/>
        <dbReference type="ChEBI" id="CHEBI:43474"/>
        <dbReference type="ChEBI" id="CHEBI:456216"/>
        <dbReference type="EC" id="5.6.2.4"/>
    </reaction>
</comment>
<protein>
    <recommendedName>
        <fullName evidence="11">ATP-dependent DNA helicase Hel308</fullName>
        <ecNumber evidence="11">5.6.2.4</ecNumber>
    </recommendedName>
    <alternativeName>
        <fullName evidence="11">DNA 3'-5' helicase Hel308</fullName>
    </alternativeName>
</protein>
<dbReference type="InterPro" id="IPR036390">
    <property type="entry name" value="WH_DNA-bd_sf"/>
</dbReference>
<dbReference type="OrthoDB" id="371946at2157"/>
<keyword evidence="7 11" id="KW-0234">DNA repair</keyword>
<dbReference type="CDD" id="cd18028">
    <property type="entry name" value="DEXHc_archSki2"/>
    <property type="match status" value="1"/>
</dbReference>
<comment type="subunit">
    <text evidence="11">Monomer.</text>
</comment>
<organism evidence="15 16">
    <name type="scientific">Methanofollis formosanus</name>
    <dbReference type="NCBI Taxonomy" id="299308"/>
    <lineage>
        <taxon>Archaea</taxon>
        <taxon>Methanobacteriati</taxon>
        <taxon>Methanobacteriota</taxon>
        <taxon>Stenosarchaea group</taxon>
        <taxon>Methanomicrobia</taxon>
        <taxon>Methanomicrobiales</taxon>
        <taxon>Methanomicrobiaceae</taxon>
        <taxon>Methanofollis</taxon>
    </lineage>
</organism>
<reference evidence="15" key="1">
    <citation type="journal article" date="2005" name="Int. J. Syst. Evol. Microbiol.">
        <title>Methanofollis formosanus sp. nov., isolated from a fish pond.</title>
        <authorList>
            <person name="Wu S.Y."/>
            <person name="Chen S.C."/>
            <person name="Lai M.C."/>
        </authorList>
    </citation>
    <scope>NUCLEOTIDE SEQUENCE</scope>
    <source>
        <strain evidence="15">ML15</strain>
    </source>
</reference>
<dbReference type="NCBIfam" id="NF002654">
    <property type="entry name" value="PRK02362.1"/>
    <property type="match status" value="1"/>
</dbReference>
<name>A0A8G1A2S5_9EURY</name>
<evidence type="ECO:0000256" key="4">
    <source>
        <dbReference type="ARBA" id="ARBA00022806"/>
    </source>
</evidence>
<dbReference type="Pfam" id="PF21280">
    <property type="entry name" value="Helicase_dom4_arc"/>
    <property type="match status" value="1"/>
</dbReference>
<dbReference type="SUPFAM" id="SSF158702">
    <property type="entry name" value="Sec63 N-terminal domain-like"/>
    <property type="match status" value="1"/>
</dbReference>
<dbReference type="GO" id="GO:0016818">
    <property type="term" value="F:hydrolase activity, acting on acid anhydrides, in phosphorus-containing anhydrides"/>
    <property type="evidence" value="ECO:0007669"/>
    <property type="project" value="UniProtKB-UniRule"/>
</dbReference>
<dbReference type="Pfam" id="PF00271">
    <property type="entry name" value="Helicase_C"/>
    <property type="match status" value="1"/>
</dbReference>
<dbReference type="InterPro" id="IPR048772">
    <property type="entry name" value="Hel308-like_dom4"/>
</dbReference>
<dbReference type="InterPro" id="IPR011545">
    <property type="entry name" value="DEAD/DEAH_box_helicase_dom"/>
</dbReference>
<dbReference type="InterPro" id="IPR014001">
    <property type="entry name" value="Helicase_ATP-bd"/>
</dbReference>
<dbReference type="GO" id="GO:0003677">
    <property type="term" value="F:DNA binding"/>
    <property type="evidence" value="ECO:0007669"/>
    <property type="project" value="UniProtKB-UniRule"/>
</dbReference>
<dbReference type="Pfam" id="PF14520">
    <property type="entry name" value="HHH_5"/>
    <property type="match status" value="1"/>
</dbReference>
<proteinExistence type="inferred from homology"/>
<evidence type="ECO:0000259" key="14">
    <source>
        <dbReference type="PROSITE" id="PS51194"/>
    </source>
</evidence>
<dbReference type="Pfam" id="PF20470">
    <property type="entry name" value="HTH_61"/>
    <property type="match status" value="1"/>
</dbReference>
<comment type="catalytic activity">
    <reaction evidence="9 11">
        <text>Couples ATP hydrolysis with the unwinding of duplex DNA by translocating in the 3'-5' direction.</text>
        <dbReference type="EC" id="5.6.2.4"/>
    </reaction>
</comment>
<evidence type="ECO:0000256" key="8">
    <source>
        <dbReference type="ARBA" id="ARBA00023235"/>
    </source>
</evidence>
<keyword evidence="8 11" id="KW-0413">Isomerase</keyword>
<dbReference type="PANTHER" id="PTHR47961">
    <property type="entry name" value="DNA POLYMERASE THETA, PUTATIVE (AFU_ORTHOLOGUE AFUA_1G05260)-RELATED"/>
    <property type="match status" value="1"/>
</dbReference>
<dbReference type="InterPro" id="IPR022965">
    <property type="entry name" value="Helicase_Hel308"/>
</dbReference>
<sequence length="731" mass="80493">MKVTDLPIPEPLKKSYTTKGIEALYPPQEEAVRRGIFEGKNLLCAIPTASGKTIVAEMAMHRQVADGGKCLYIVPLRALATEKYDDFSGKGLSVGVATGDLDRRDAYLGRNDIVVATSEKVDSLLRNRAPWLAEITLLVVDECHLIGSEDRGATLEMVIAKLRHKNPEMQVIALSATVGNPGALAGWLDAELVTSEWRPVDLREGVYWQGAVHFEDHTRAVPAVSKDNDLNLCLDTVAEGGQCLVFVNSRRNAEAFAKRAASKLKLSDPTLDAAAERIEQGATTELGRTLARCVKGGAAFHHAGLAAAERREVEDGFRTGAIKVISSTPTLAAGLNLPARRVIVRDYLRFGQNGMARIPVGEYKQMAGRAGRPHLDPYGEAVLIAKRESDSEDLFETYIDALPEEVHSQCNAENALRSHILSLVATGFARSRTEVLGFMETTFYAYEHQGRRSTIQETVERVIDDLIAAEMVDELDEWLEGTEYGTLVSRLYIDPRTAEAVVDALRLRPAYADVGVLELLCETPDMLTLFLRKDDYEVVDRFLAERRDDLWTGVPYGYDDLEGFFQSVKTAMLLLNWAEEVTDEMICERFNVGPGDIHNKVETAVWLIHATSRLAHLFAPDLEKPIAELEIRVKHGIKRELLPLIRLRGIGRVRARRLFNAGLVTPEDLRTAGVGRLTPILGEKTAARVVAQAGGKVDEVPEPESVDDEPLAEGPGEHQTSLSAFGGTENE</sequence>
<comment type="function">
    <text evidence="11">DNA-dependent ATPase and 3'-5' DNA helicase that may be involved in repair of stalled replication forks.</text>
</comment>
<dbReference type="SUPFAM" id="SSF52540">
    <property type="entry name" value="P-loop containing nucleoside triphosphate hydrolases"/>
    <property type="match status" value="1"/>
</dbReference>
<keyword evidence="5 11" id="KW-0067">ATP-binding</keyword>
<keyword evidence="3 11" id="KW-0378">Hydrolase</keyword>
<dbReference type="GO" id="GO:0043138">
    <property type="term" value="F:3'-5' DNA helicase activity"/>
    <property type="evidence" value="ECO:0007669"/>
    <property type="project" value="UniProtKB-UniRule"/>
</dbReference>
<evidence type="ECO:0000256" key="10">
    <source>
        <dbReference type="ARBA" id="ARBA00048988"/>
    </source>
</evidence>
<gene>
    <name evidence="11" type="primary">hel308</name>
    <name evidence="15" type="ORF">E2N92_08035</name>
</gene>
<evidence type="ECO:0000313" key="15">
    <source>
        <dbReference type="EMBL" id="QYZ79383.1"/>
    </source>
</evidence>
<dbReference type="HAMAP" id="MF_00442">
    <property type="entry name" value="Helicase_Hel308"/>
    <property type="match status" value="1"/>
</dbReference>
<keyword evidence="2 11" id="KW-0227">DNA damage</keyword>
<evidence type="ECO:0000313" key="16">
    <source>
        <dbReference type="Proteomes" id="UP000826709"/>
    </source>
</evidence>
<dbReference type="GO" id="GO:0005524">
    <property type="term" value="F:ATP binding"/>
    <property type="evidence" value="ECO:0007669"/>
    <property type="project" value="UniProtKB-UniRule"/>
</dbReference>
<keyword evidence="6 11" id="KW-0238">DNA-binding</keyword>
<evidence type="ECO:0000256" key="5">
    <source>
        <dbReference type="ARBA" id="ARBA00022840"/>
    </source>
</evidence>
<feature type="region of interest" description="Disordered" evidence="12">
    <location>
        <begin position="692"/>
        <end position="731"/>
    </location>
</feature>
<feature type="domain" description="Helicase C-terminal" evidence="14">
    <location>
        <begin position="229"/>
        <end position="424"/>
    </location>
</feature>
<dbReference type="Gene3D" id="1.10.3380.30">
    <property type="match status" value="1"/>
</dbReference>
<dbReference type="Gene3D" id="3.40.50.300">
    <property type="entry name" value="P-loop containing nucleotide triphosphate hydrolases"/>
    <property type="match status" value="2"/>
</dbReference>
<dbReference type="RefSeq" id="WP_220680690.1">
    <property type="nucleotide sequence ID" value="NZ_CP037968.1"/>
</dbReference>
<dbReference type="CDD" id="cd18795">
    <property type="entry name" value="SF2_C_Ski2"/>
    <property type="match status" value="1"/>
</dbReference>
<feature type="compositionally biased region" description="Acidic residues" evidence="12">
    <location>
        <begin position="700"/>
        <end position="711"/>
    </location>
</feature>
<evidence type="ECO:0000256" key="2">
    <source>
        <dbReference type="ARBA" id="ARBA00022763"/>
    </source>
</evidence>
<evidence type="ECO:0000256" key="9">
    <source>
        <dbReference type="ARBA" id="ARBA00034617"/>
    </source>
</evidence>
<dbReference type="EC" id="5.6.2.4" evidence="11"/>
<dbReference type="Proteomes" id="UP000826709">
    <property type="component" value="Chromosome"/>
</dbReference>
<accession>A0A8G1A2S5</accession>
<dbReference type="InterPro" id="IPR027417">
    <property type="entry name" value="P-loop_NTPase"/>
</dbReference>
<dbReference type="GO" id="GO:0006281">
    <property type="term" value="P:DNA repair"/>
    <property type="evidence" value="ECO:0007669"/>
    <property type="project" value="UniProtKB-UniRule"/>
</dbReference>
<evidence type="ECO:0000256" key="6">
    <source>
        <dbReference type="ARBA" id="ARBA00023125"/>
    </source>
</evidence>
<dbReference type="InterPro" id="IPR001650">
    <property type="entry name" value="Helicase_C-like"/>
</dbReference>
<feature type="binding site" evidence="11">
    <location>
        <position position="28"/>
    </location>
    <ligand>
        <name>ATP</name>
        <dbReference type="ChEBI" id="CHEBI:30616"/>
    </ligand>
</feature>
<comment type="similarity">
    <text evidence="11">Belongs to the helicase family. Hel308 subfamily.</text>
</comment>
<dbReference type="InterPro" id="IPR050474">
    <property type="entry name" value="Hel308_SKI2-like"/>
</dbReference>
<keyword evidence="1 11" id="KW-0547">Nucleotide-binding</keyword>
<keyword evidence="4 11" id="KW-0347">Helicase</keyword>